<protein>
    <submittedName>
        <fullName evidence="1">Uncharacterized protein</fullName>
    </submittedName>
</protein>
<dbReference type="EMBL" id="NKYI01000024">
    <property type="protein sequence ID" value="PIK83300.1"/>
    <property type="molecule type" value="Genomic_DNA"/>
</dbReference>
<evidence type="ECO:0000313" key="1">
    <source>
        <dbReference type="EMBL" id="PIK83300.1"/>
    </source>
</evidence>
<name>A0A225U6B2_RAOOR</name>
<organism evidence="1 2">
    <name type="scientific">Raoultella ornithinolytica</name>
    <name type="common">Klebsiella ornithinolytica</name>
    <dbReference type="NCBI Taxonomy" id="54291"/>
    <lineage>
        <taxon>Bacteria</taxon>
        <taxon>Pseudomonadati</taxon>
        <taxon>Pseudomonadota</taxon>
        <taxon>Gammaproteobacteria</taxon>
        <taxon>Enterobacterales</taxon>
        <taxon>Enterobacteriaceae</taxon>
        <taxon>Klebsiella/Raoultella group</taxon>
        <taxon>Raoultella</taxon>
    </lineage>
</organism>
<comment type="caution">
    <text evidence="1">The sequence shown here is derived from an EMBL/GenBank/DDBJ whole genome shotgun (WGS) entry which is preliminary data.</text>
</comment>
<accession>A0A225U6B2</accession>
<sequence length="104" mass="11501">MKARQKRRQRRITTANVTPSVRLASDDPLLLLQKLLTEQRRPFSPDIMPELEKISGAVMRIDRRIDAMESRVIRQGAISGGLTGALSGGLVVTTISLIKAKMGF</sequence>
<dbReference type="Proteomes" id="UP000229713">
    <property type="component" value="Unassembled WGS sequence"/>
</dbReference>
<dbReference type="AlphaFoldDB" id="A0A225U6B2"/>
<evidence type="ECO:0000313" key="2">
    <source>
        <dbReference type="Proteomes" id="UP000229713"/>
    </source>
</evidence>
<reference evidence="1 2" key="1">
    <citation type="submission" date="2017-07" db="EMBL/GenBank/DDBJ databases">
        <title>Raoultella ornithinolytica strain HH3 draft genome.</title>
        <authorList>
            <person name="Duceppe M.-O."/>
            <person name="Huang H."/>
            <person name="Phipps-Todd B."/>
        </authorList>
    </citation>
    <scope>NUCLEOTIDE SEQUENCE [LARGE SCALE GENOMIC DNA]</scope>
    <source>
        <strain evidence="1 2">HH3</strain>
    </source>
</reference>
<proteinExistence type="predicted"/>
<dbReference type="RefSeq" id="WP_088911576.1">
    <property type="nucleotide sequence ID" value="NZ_CP048351.1"/>
</dbReference>
<gene>
    <name evidence="1" type="ORF">CFY86_16875</name>
</gene>